<feature type="signal peptide" evidence="1">
    <location>
        <begin position="1"/>
        <end position="17"/>
    </location>
</feature>
<reference evidence="2 3" key="1">
    <citation type="submission" date="2018-09" db="EMBL/GenBank/DDBJ databases">
        <title>Genomic investigation of the strawberry pathogen Phytophthora fragariae indicates pathogenicity is determined by transcriptional variation in three key races.</title>
        <authorList>
            <person name="Adams T.M."/>
            <person name="Armitage A.D."/>
            <person name="Sobczyk M.K."/>
            <person name="Bates H.J."/>
            <person name="Dunwell J.M."/>
            <person name="Nellist C.F."/>
            <person name="Harrison R.J."/>
        </authorList>
    </citation>
    <scope>NUCLEOTIDE SEQUENCE [LARGE SCALE GENOMIC DNA]</scope>
    <source>
        <strain evidence="2 3">NOV-77</strain>
    </source>
</reference>
<sequence>MRFVASAICVAKLSCWASMNCMRCSMVTVLFDDMGSNGGAGLEGEGGSKDVMLDGGVSLTALCLGSWAWTQVLLCNRLQK</sequence>
<keyword evidence="1" id="KW-0732">Signal</keyword>
<protein>
    <recommendedName>
        <fullName evidence="4">Secreted protein</fullName>
    </recommendedName>
</protein>
<dbReference type="Proteomes" id="UP000486351">
    <property type="component" value="Unassembled WGS sequence"/>
</dbReference>
<feature type="chain" id="PRO_5026335766" description="Secreted protein" evidence="1">
    <location>
        <begin position="18"/>
        <end position="80"/>
    </location>
</feature>
<dbReference type="AlphaFoldDB" id="A0A6G0S0F5"/>
<evidence type="ECO:0000256" key="1">
    <source>
        <dbReference type="SAM" id="SignalP"/>
    </source>
</evidence>
<evidence type="ECO:0008006" key="4">
    <source>
        <dbReference type="Google" id="ProtNLM"/>
    </source>
</evidence>
<dbReference type="EMBL" id="QXFY01000364">
    <property type="protein sequence ID" value="KAE9346601.1"/>
    <property type="molecule type" value="Genomic_DNA"/>
</dbReference>
<evidence type="ECO:0000313" key="2">
    <source>
        <dbReference type="EMBL" id="KAE9346601.1"/>
    </source>
</evidence>
<proteinExistence type="predicted"/>
<organism evidence="2 3">
    <name type="scientific">Phytophthora fragariae</name>
    <dbReference type="NCBI Taxonomy" id="53985"/>
    <lineage>
        <taxon>Eukaryota</taxon>
        <taxon>Sar</taxon>
        <taxon>Stramenopiles</taxon>
        <taxon>Oomycota</taxon>
        <taxon>Peronosporomycetes</taxon>
        <taxon>Peronosporales</taxon>
        <taxon>Peronosporaceae</taxon>
        <taxon>Phytophthora</taxon>
    </lineage>
</organism>
<evidence type="ECO:0000313" key="3">
    <source>
        <dbReference type="Proteomes" id="UP000486351"/>
    </source>
</evidence>
<accession>A0A6G0S0F5</accession>
<name>A0A6G0S0F5_9STRA</name>
<comment type="caution">
    <text evidence="2">The sequence shown here is derived from an EMBL/GenBank/DDBJ whole genome shotgun (WGS) entry which is preliminary data.</text>
</comment>
<gene>
    <name evidence="2" type="ORF">PF008_g8205</name>
</gene>